<evidence type="ECO:0000256" key="2">
    <source>
        <dbReference type="ARBA" id="ARBA00022980"/>
    </source>
</evidence>
<evidence type="ECO:0000313" key="6">
    <source>
        <dbReference type="EMBL" id="KAE8256254.1"/>
    </source>
</evidence>
<comment type="caution">
    <text evidence="6">The sequence shown here is derived from an EMBL/GenBank/DDBJ whole genome shotgun (WGS) entry which is preliminary data.</text>
</comment>
<gene>
    <name evidence="6" type="ORF">A4X13_0g2769</name>
</gene>
<evidence type="ECO:0000256" key="3">
    <source>
        <dbReference type="ARBA" id="ARBA00023274"/>
    </source>
</evidence>
<evidence type="ECO:0000313" key="7">
    <source>
        <dbReference type="Proteomes" id="UP000077521"/>
    </source>
</evidence>
<dbReference type="SUPFAM" id="SSF143800">
    <property type="entry name" value="L28p-like"/>
    <property type="match status" value="1"/>
</dbReference>
<dbReference type="InterPro" id="IPR026569">
    <property type="entry name" value="Ribosomal_bL28"/>
</dbReference>
<organism evidence="6 7">
    <name type="scientific">Tilletia indica</name>
    <dbReference type="NCBI Taxonomy" id="43049"/>
    <lineage>
        <taxon>Eukaryota</taxon>
        <taxon>Fungi</taxon>
        <taxon>Dikarya</taxon>
        <taxon>Basidiomycota</taxon>
        <taxon>Ustilaginomycotina</taxon>
        <taxon>Exobasidiomycetes</taxon>
        <taxon>Tilletiales</taxon>
        <taxon>Tilletiaceae</taxon>
        <taxon>Tilletia</taxon>
    </lineage>
</organism>
<feature type="region of interest" description="Disordered" evidence="5">
    <location>
        <begin position="13"/>
        <end position="38"/>
    </location>
</feature>
<dbReference type="Gene3D" id="2.30.170.40">
    <property type="entry name" value="Ribosomal protein L28/L24"/>
    <property type="match status" value="1"/>
</dbReference>
<dbReference type="OrthoDB" id="361870at2759"/>
<evidence type="ECO:0000256" key="1">
    <source>
        <dbReference type="ARBA" id="ARBA00008760"/>
    </source>
</evidence>
<dbReference type="Pfam" id="PF00830">
    <property type="entry name" value="Ribosomal_L28"/>
    <property type="match status" value="1"/>
</dbReference>
<feature type="compositionally biased region" description="Low complexity" evidence="5">
    <location>
        <begin position="206"/>
        <end position="222"/>
    </location>
</feature>
<evidence type="ECO:0000256" key="5">
    <source>
        <dbReference type="SAM" id="MobiDB-lite"/>
    </source>
</evidence>
<protein>
    <recommendedName>
        <fullName evidence="4">Large ribosomal subunit protein bL28m</fullName>
    </recommendedName>
</protein>
<dbReference type="AlphaFoldDB" id="A0A177TA30"/>
<dbReference type="PANTHER" id="PTHR13528:SF2">
    <property type="entry name" value="LARGE RIBOSOMAL SUBUNIT PROTEIN BL28M"/>
    <property type="match status" value="1"/>
</dbReference>
<keyword evidence="3" id="KW-0687">Ribonucleoprotein</keyword>
<comment type="similarity">
    <text evidence="1">Belongs to the bacterial ribosomal protein bL28 family.</text>
</comment>
<proteinExistence type="inferred from homology"/>
<accession>A0A177TA30</accession>
<dbReference type="FunFam" id="2.30.170.40:FF:000003">
    <property type="entry name" value="54S ribosomal protein L24"/>
    <property type="match status" value="1"/>
</dbReference>
<dbReference type="PANTHER" id="PTHR13528">
    <property type="entry name" value="39S RIBOSOMAL PROTEIN L28, MITOCHONDRIAL"/>
    <property type="match status" value="1"/>
</dbReference>
<reference evidence="6" key="2">
    <citation type="journal article" date="2019" name="IMA Fungus">
        <title>Genome sequencing and comparison of five Tilletia species to identify candidate genes for the detection of regulated species infecting wheat.</title>
        <authorList>
            <person name="Nguyen H.D.T."/>
            <person name="Sultana T."/>
            <person name="Kesanakurti P."/>
            <person name="Hambleton S."/>
        </authorList>
    </citation>
    <scope>NUCLEOTIDE SEQUENCE</scope>
    <source>
        <strain evidence="6">DAOMC 236416</strain>
    </source>
</reference>
<name>A0A177TA30_9BASI</name>
<keyword evidence="7" id="KW-1185">Reference proteome</keyword>
<evidence type="ECO:0000256" key="4">
    <source>
        <dbReference type="ARBA" id="ARBA00035269"/>
    </source>
</evidence>
<dbReference type="HAMAP" id="MF_00373">
    <property type="entry name" value="Ribosomal_bL28"/>
    <property type="match status" value="1"/>
</dbReference>
<sequence>MFASLVRFSRTTYRGARGSGPGRSGKTDARSSPDSRPTAVEAAHAGFTFKRAQRGLYDGKIIQFGNNIPKSRQKTRRTWLPNVQHQRVFSELLDHNVKMKITTSALRSIKKAGGLDSYLAKTKDSILGEYGRDLRDMIARRLTQGQLPGLSNVIERQRREEIEREQAALTAKPASAVRGKKAPVHVHANLVAETTPLAGGQKRRSTSPTPSTSSPTPQEAPR</sequence>
<dbReference type="InterPro" id="IPR037147">
    <property type="entry name" value="Ribosomal_bL28_sf"/>
</dbReference>
<reference evidence="6" key="1">
    <citation type="submission" date="2016-04" db="EMBL/GenBank/DDBJ databases">
        <authorList>
            <person name="Nguyen H.D."/>
            <person name="Samba Siva P."/>
            <person name="Cullis J."/>
            <person name="Levesque C.A."/>
            <person name="Hambleton S."/>
        </authorList>
    </citation>
    <scope>NUCLEOTIDE SEQUENCE</scope>
    <source>
        <strain evidence="6">DAOMC 236416</strain>
    </source>
</reference>
<dbReference type="GO" id="GO:0005762">
    <property type="term" value="C:mitochondrial large ribosomal subunit"/>
    <property type="evidence" value="ECO:0007669"/>
    <property type="project" value="TreeGrafter"/>
</dbReference>
<dbReference type="EMBL" id="LWDF02000139">
    <property type="protein sequence ID" value="KAE8256254.1"/>
    <property type="molecule type" value="Genomic_DNA"/>
</dbReference>
<dbReference type="GO" id="GO:0003735">
    <property type="term" value="F:structural constituent of ribosome"/>
    <property type="evidence" value="ECO:0007669"/>
    <property type="project" value="InterPro"/>
</dbReference>
<keyword evidence="2" id="KW-0689">Ribosomal protein</keyword>
<dbReference type="Proteomes" id="UP000077521">
    <property type="component" value="Unassembled WGS sequence"/>
</dbReference>
<dbReference type="InterPro" id="IPR034704">
    <property type="entry name" value="Ribosomal_bL28/bL31-like_sf"/>
</dbReference>
<feature type="region of interest" description="Disordered" evidence="5">
    <location>
        <begin position="192"/>
        <end position="222"/>
    </location>
</feature>